<gene>
    <name evidence="1" type="ORF">BpHYR1_044945</name>
</gene>
<organism evidence="1 2">
    <name type="scientific">Brachionus plicatilis</name>
    <name type="common">Marine rotifer</name>
    <name type="synonym">Brachionus muelleri</name>
    <dbReference type="NCBI Taxonomy" id="10195"/>
    <lineage>
        <taxon>Eukaryota</taxon>
        <taxon>Metazoa</taxon>
        <taxon>Spiralia</taxon>
        <taxon>Gnathifera</taxon>
        <taxon>Rotifera</taxon>
        <taxon>Eurotatoria</taxon>
        <taxon>Monogononta</taxon>
        <taxon>Pseudotrocha</taxon>
        <taxon>Ploima</taxon>
        <taxon>Brachionidae</taxon>
        <taxon>Brachionus</taxon>
    </lineage>
</organism>
<dbReference type="Proteomes" id="UP000276133">
    <property type="component" value="Unassembled WGS sequence"/>
</dbReference>
<proteinExistence type="predicted"/>
<name>A0A3M7S0R0_BRAPC</name>
<evidence type="ECO:0000313" key="2">
    <source>
        <dbReference type="Proteomes" id="UP000276133"/>
    </source>
</evidence>
<dbReference type="EMBL" id="REGN01002264">
    <property type="protein sequence ID" value="RNA29215.1"/>
    <property type="molecule type" value="Genomic_DNA"/>
</dbReference>
<keyword evidence="2" id="KW-1185">Reference proteome</keyword>
<accession>A0A3M7S0R0</accession>
<dbReference type="AlphaFoldDB" id="A0A3M7S0R0"/>
<sequence>MFYILLVKIYASIHSILWQINETVEPIQAKKLFFSTPLKNRSATPHGFYDKSEIYTHLLAIV</sequence>
<protein>
    <submittedName>
        <fullName evidence="1">Uncharacterized protein</fullName>
    </submittedName>
</protein>
<evidence type="ECO:0000313" key="1">
    <source>
        <dbReference type="EMBL" id="RNA29215.1"/>
    </source>
</evidence>
<comment type="caution">
    <text evidence="1">The sequence shown here is derived from an EMBL/GenBank/DDBJ whole genome shotgun (WGS) entry which is preliminary data.</text>
</comment>
<reference evidence="1 2" key="1">
    <citation type="journal article" date="2018" name="Sci. Rep.">
        <title>Genomic signatures of local adaptation to the degree of environmental predictability in rotifers.</title>
        <authorList>
            <person name="Franch-Gras L."/>
            <person name="Hahn C."/>
            <person name="Garcia-Roger E.M."/>
            <person name="Carmona M.J."/>
            <person name="Serra M."/>
            <person name="Gomez A."/>
        </authorList>
    </citation>
    <scope>NUCLEOTIDE SEQUENCE [LARGE SCALE GENOMIC DNA]</scope>
    <source>
        <strain evidence="1">HYR1</strain>
    </source>
</reference>